<protein>
    <submittedName>
        <fullName evidence="1">Uncharacterized protein</fullName>
    </submittedName>
</protein>
<dbReference type="AlphaFoldDB" id="A0A7J7RQE7"/>
<dbReference type="EMBL" id="JACAGC010000025">
    <property type="protein sequence ID" value="KAF6278124.1"/>
    <property type="molecule type" value="Genomic_DNA"/>
</dbReference>
<sequence length="121" mass="13890">MGFRQCIWERTVVNSLLPYQVGGGCKLWCLTAPLMPEISHNPGWHLWFSSHLYLVSFSRLLFRSSSIHTQGLPGVIVLDVVIYFSVFVGEDKFNILLGHCLLHLHQSKLKKDEQNQKHQTS</sequence>
<dbReference type="Proteomes" id="UP000585614">
    <property type="component" value="Unassembled WGS sequence"/>
</dbReference>
<name>A0A7J7RQE7_RHIFE</name>
<comment type="caution">
    <text evidence="1">The sequence shown here is derived from an EMBL/GenBank/DDBJ whole genome shotgun (WGS) entry which is preliminary data.</text>
</comment>
<proteinExistence type="predicted"/>
<evidence type="ECO:0000313" key="2">
    <source>
        <dbReference type="Proteomes" id="UP000585614"/>
    </source>
</evidence>
<evidence type="ECO:0000313" key="1">
    <source>
        <dbReference type="EMBL" id="KAF6278124.1"/>
    </source>
</evidence>
<gene>
    <name evidence="1" type="ORF">mRhiFer1_009408</name>
</gene>
<organism evidence="1 2">
    <name type="scientific">Rhinolophus ferrumequinum</name>
    <name type="common">Greater horseshoe bat</name>
    <dbReference type="NCBI Taxonomy" id="59479"/>
    <lineage>
        <taxon>Eukaryota</taxon>
        <taxon>Metazoa</taxon>
        <taxon>Chordata</taxon>
        <taxon>Craniata</taxon>
        <taxon>Vertebrata</taxon>
        <taxon>Euteleostomi</taxon>
        <taxon>Mammalia</taxon>
        <taxon>Eutheria</taxon>
        <taxon>Laurasiatheria</taxon>
        <taxon>Chiroptera</taxon>
        <taxon>Yinpterochiroptera</taxon>
        <taxon>Rhinolophoidea</taxon>
        <taxon>Rhinolophidae</taxon>
        <taxon>Rhinolophinae</taxon>
        <taxon>Rhinolophus</taxon>
    </lineage>
</organism>
<reference evidence="1 2" key="1">
    <citation type="journal article" date="2020" name="Nature">
        <title>Six reference-quality genomes reveal evolution of bat adaptations.</title>
        <authorList>
            <person name="Jebb D."/>
            <person name="Huang Z."/>
            <person name="Pippel M."/>
            <person name="Hughes G.M."/>
            <person name="Lavrichenko K."/>
            <person name="Devanna P."/>
            <person name="Winkler S."/>
            <person name="Jermiin L.S."/>
            <person name="Skirmuntt E.C."/>
            <person name="Katzourakis A."/>
            <person name="Burkitt-Gray L."/>
            <person name="Ray D.A."/>
            <person name="Sullivan K.A.M."/>
            <person name="Roscito J.G."/>
            <person name="Kirilenko B.M."/>
            <person name="Davalos L.M."/>
            <person name="Corthals A.P."/>
            <person name="Power M.L."/>
            <person name="Jones G."/>
            <person name="Ransome R.D."/>
            <person name="Dechmann D.K.N."/>
            <person name="Locatelli A.G."/>
            <person name="Puechmaille S.J."/>
            <person name="Fedrigo O."/>
            <person name="Jarvis E.D."/>
            <person name="Hiller M."/>
            <person name="Vernes S.C."/>
            <person name="Myers E.W."/>
            <person name="Teeling E.C."/>
        </authorList>
    </citation>
    <scope>NUCLEOTIDE SEQUENCE [LARGE SCALE GENOMIC DNA]</scope>
    <source>
        <strain evidence="1">MRhiFer1</strain>
        <tissue evidence="1">Lung</tissue>
    </source>
</reference>
<accession>A0A7J7RQE7</accession>
<dbReference type="PROSITE" id="PS51257">
    <property type="entry name" value="PROKAR_LIPOPROTEIN"/>
    <property type="match status" value="1"/>
</dbReference>